<accession>A0A7J7X681</accession>
<proteinExistence type="predicted"/>
<evidence type="ECO:0000256" key="1">
    <source>
        <dbReference type="SAM" id="MobiDB-lite"/>
    </source>
</evidence>
<comment type="caution">
    <text evidence="2">The sequence shown here is derived from an EMBL/GenBank/DDBJ whole genome shotgun (WGS) entry which is preliminary data.</text>
</comment>
<reference evidence="2 3" key="1">
    <citation type="journal article" date="2020" name="Nature">
        <title>Six reference-quality genomes reveal evolution of bat adaptations.</title>
        <authorList>
            <person name="Jebb D."/>
            <person name="Huang Z."/>
            <person name="Pippel M."/>
            <person name="Hughes G.M."/>
            <person name="Lavrichenko K."/>
            <person name="Devanna P."/>
            <person name="Winkler S."/>
            <person name="Jermiin L.S."/>
            <person name="Skirmuntt E.C."/>
            <person name="Katzourakis A."/>
            <person name="Burkitt-Gray L."/>
            <person name="Ray D.A."/>
            <person name="Sullivan K.A.M."/>
            <person name="Roscito J.G."/>
            <person name="Kirilenko B.M."/>
            <person name="Davalos L.M."/>
            <person name="Corthals A.P."/>
            <person name="Power M.L."/>
            <person name="Jones G."/>
            <person name="Ransome R.D."/>
            <person name="Dechmann D.K.N."/>
            <person name="Locatelli A.G."/>
            <person name="Puechmaille S.J."/>
            <person name="Fedrigo O."/>
            <person name="Jarvis E.D."/>
            <person name="Hiller M."/>
            <person name="Vernes S.C."/>
            <person name="Myers E.W."/>
            <person name="Teeling E.C."/>
        </authorList>
    </citation>
    <scope>NUCLEOTIDE SEQUENCE [LARGE SCALE GENOMIC DNA]</scope>
    <source>
        <strain evidence="2">MRhiFer1</strain>
        <tissue evidence="2">Lung</tissue>
    </source>
</reference>
<dbReference type="EMBL" id="JACAGC010000009">
    <property type="protein sequence ID" value="KAF6344926.1"/>
    <property type="molecule type" value="Genomic_DNA"/>
</dbReference>
<feature type="region of interest" description="Disordered" evidence="1">
    <location>
        <begin position="65"/>
        <end position="84"/>
    </location>
</feature>
<organism evidence="2 3">
    <name type="scientific">Rhinolophus ferrumequinum</name>
    <name type="common">Greater horseshoe bat</name>
    <dbReference type="NCBI Taxonomy" id="59479"/>
    <lineage>
        <taxon>Eukaryota</taxon>
        <taxon>Metazoa</taxon>
        <taxon>Chordata</taxon>
        <taxon>Craniata</taxon>
        <taxon>Vertebrata</taxon>
        <taxon>Euteleostomi</taxon>
        <taxon>Mammalia</taxon>
        <taxon>Eutheria</taxon>
        <taxon>Laurasiatheria</taxon>
        <taxon>Chiroptera</taxon>
        <taxon>Yinpterochiroptera</taxon>
        <taxon>Rhinolophoidea</taxon>
        <taxon>Rhinolophidae</taxon>
        <taxon>Rhinolophinae</taxon>
        <taxon>Rhinolophus</taxon>
    </lineage>
</organism>
<gene>
    <name evidence="2" type="ORF">mRhiFer1_010290</name>
</gene>
<feature type="region of interest" description="Disordered" evidence="1">
    <location>
        <begin position="115"/>
        <end position="171"/>
    </location>
</feature>
<name>A0A7J7X681_RHIFE</name>
<evidence type="ECO:0000313" key="2">
    <source>
        <dbReference type="EMBL" id="KAF6344926.1"/>
    </source>
</evidence>
<protein>
    <submittedName>
        <fullName evidence="2">Uncharacterized protein</fullName>
    </submittedName>
</protein>
<evidence type="ECO:0000313" key="3">
    <source>
        <dbReference type="Proteomes" id="UP000585614"/>
    </source>
</evidence>
<sequence>MALYCSPPDQVPGYDLRRWRWRWRSPRLRYSSPLLPGAGRGQPSSRRRCPRVLPPARALISQLRPPEISRQRSGPGTVRGNEQTSRIGCQGIFSLVGRIYPEVFPQQAISGTRGRFRSADAAATRRAPGRRHRGRVIHGPDPGAAQPKQALGLRGGCPEPDGRGSRWELCAPTPDAPVNLCPESDFSLRKSPRSQE</sequence>
<feature type="compositionally biased region" description="Basic residues" evidence="1">
    <location>
        <begin position="127"/>
        <end position="136"/>
    </location>
</feature>
<dbReference type="AlphaFoldDB" id="A0A7J7X681"/>
<dbReference type="Proteomes" id="UP000585614">
    <property type="component" value="Unassembled WGS sequence"/>
</dbReference>